<feature type="transmembrane region" description="Helical" evidence="6">
    <location>
        <begin position="241"/>
        <end position="260"/>
    </location>
</feature>
<feature type="transmembrane region" description="Helical" evidence="6">
    <location>
        <begin position="78"/>
        <end position="95"/>
    </location>
</feature>
<name>A0A850Q4U2_9RHOB</name>
<gene>
    <name evidence="8" type="ORF">HJ536_12230</name>
</gene>
<keyword evidence="5 6" id="KW-0472">Membrane</keyword>
<reference evidence="8 9" key="1">
    <citation type="submission" date="2020-04" db="EMBL/GenBank/DDBJ databases">
        <title>Donghicola sp., a member of the Rhodobacteraceae family isolated from mangrove forest in Thailand.</title>
        <authorList>
            <person name="Charoenyingcharoen P."/>
            <person name="Yukphan P."/>
        </authorList>
    </citation>
    <scope>NUCLEOTIDE SEQUENCE [LARGE SCALE GENOMIC DNA]</scope>
    <source>
        <strain evidence="8 9">B5-SW-15</strain>
    </source>
</reference>
<evidence type="ECO:0000256" key="5">
    <source>
        <dbReference type="ARBA" id="ARBA00023136"/>
    </source>
</evidence>
<keyword evidence="3 6" id="KW-0812">Transmembrane</keyword>
<dbReference type="PANTHER" id="PTHR22911">
    <property type="entry name" value="ACYL-MALONYL CONDENSING ENZYME-RELATED"/>
    <property type="match status" value="1"/>
</dbReference>
<comment type="similarity">
    <text evidence="2">Belongs to the drug/metabolite transporter (DMT) superfamily. 10 TMS drug/metabolite exporter (DME) (TC 2.A.7.3) family.</text>
</comment>
<feature type="transmembrane region" description="Helical" evidence="6">
    <location>
        <begin position="125"/>
        <end position="145"/>
    </location>
</feature>
<evidence type="ECO:0000256" key="3">
    <source>
        <dbReference type="ARBA" id="ARBA00022692"/>
    </source>
</evidence>
<keyword evidence="4 6" id="KW-1133">Transmembrane helix</keyword>
<accession>A0A850Q4U2</accession>
<dbReference type="SUPFAM" id="SSF103481">
    <property type="entry name" value="Multidrug resistance efflux transporter EmrE"/>
    <property type="match status" value="2"/>
</dbReference>
<comment type="caution">
    <text evidence="8">The sequence shown here is derived from an EMBL/GenBank/DDBJ whole genome shotgun (WGS) entry which is preliminary data.</text>
</comment>
<evidence type="ECO:0000256" key="6">
    <source>
        <dbReference type="SAM" id="Phobius"/>
    </source>
</evidence>
<dbReference type="RefSeq" id="WP_177157923.1">
    <property type="nucleotide sequence ID" value="NZ_JABCJE010000005.1"/>
</dbReference>
<sequence length="292" mass="30478">MNAHPALSGIALRLVAVFLITAMSALVHEVGTRAALGQIIFWRSSVALIPILGYMALRSELPKGLQTKHPRLHLTRGLFGAASMAFSFVSLIYLPVANAQALAYLAPVLTLPLAALHLREPLRPLTVLAVALGFGGALMMLWHALDGGQTALIGVAAGIAYALTMAVVRVHIKAMTRTESAATIALYFALICSGIGLATLPLGWPALSGTDLILLAIAGLLGGLAHIASTEAVARAPVSTVAPFDFTGLIWALGIDALLFRIMPTPLALAGMGVILLAGLIVIRQEMRPAKP</sequence>
<feature type="transmembrane region" description="Helical" evidence="6">
    <location>
        <begin position="266"/>
        <end position="283"/>
    </location>
</feature>
<dbReference type="InterPro" id="IPR000620">
    <property type="entry name" value="EamA_dom"/>
</dbReference>
<feature type="transmembrane region" description="Helical" evidence="6">
    <location>
        <begin position="151"/>
        <end position="172"/>
    </location>
</feature>
<feature type="transmembrane region" description="Helical" evidence="6">
    <location>
        <begin position="7"/>
        <end position="27"/>
    </location>
</feature>
<dbReference type="PANTHER" id="PTHR22911:SF6">
    <property type="entry name" value="SOLUTE CARRIER FAMILY 35 MEMBER G1"/>
    <property type="match status" value="1"/>
</dbReference>
<evidence type="ECO:0000259" key="7">
    <source>
        <dbReference type="Pfam" id="PF00892"/>
    </source>
</evidence>
<dbReference type="GO" id="GO:0016020">
    <property type="term" value="C:membrane"/>
    <property type="evidence" value="ECO:0007669"/>
    <property type="project" value="UniProtKB-SubCell"/>
</dbReference>
<evidence type="ECO:0000256" key="2">
    <source>
        <dbReference type="ARBA" id="ARBA00009853"/>
    </source>
</evidence>
<feature type="transmembrane region" description="Helical" evidence="6">
    <location>
        <begin position="184"/>
        <end position="206"/>
    </location>
</feature>
<proteinExistence type="inferred from homology"/>
<organism evidence="8 9">
    <name type="scientific">Donghicola mangrovi</name>
    <dbReference type="NCBI Taxonomy" id="2729614"/>
    <lineage>
        <taxon>Bacteria</taxon>
        <taxon>Pseudomonadati</taxon>
        <taxon>Pseudomonadota</taxon>
        <taxon>Alphaproteobacteria</taxon>
        <taxon>Rhodobacterales</taxon>
        <taxon>Roseobacteraceae</taxon>
        <taxon>Donghicola</taxon>
    </lineage>
</organism>
<dbReference type="Pfam" id="PF00892">
    <property type="entry name" value="EamA"/>
    <property type="match status" value="1"/>
</dbReference>
<dbReference type="EMBL" id="JABCJE010000005">
    <property type="protein sequence ID" value="NVO24126.1"/>
    <property type="molecule type" value="Genomic_DNA"/>
</dbReference>
<dbReference type="Proteomes" id="UP000592216">
    <property type="component" value="Unassembled WGS sequence"/>
</dbReference>
<feature type="domain" description="EamA" evidence="7">
    <location>
        <begin position="8"/>
        <end position="141"/>
    </location>
</feature>
<evidence type="ECO:0000313" key="8">
    <source>
        <dbReference type="EMBL" id="NVO24126.1"/>
    </source>
</evidence>
<dbReference type="InterPro" id="IPR037185">
    <property type="entry name" value="EmrE-like"/>
</dbReference>
<protein>
    <submittedName>
        <fullName evidence="8">DMT family transporter</fullName>
    </submittedName>
</protein>
<comment type="subcellular location">
    <subcellularLocation>
        <location evidence="1">Membrane</location>
        <topology evidence="1">Multi-pass membrane protein</topology>
    </subcellularLocation>
</comment>
<evidence type="ECO:0000313" key="9">
    <source>
        <dbReference type="Proteomes" id="UP000592216"/>
    </source>
</evidence>
<dbReference type="AlphaFoldDB" id="A0A850Q4U2"/>
<evidence type="ECO:0000256" key="4">
    <source>
        <dbReference type="ARBA" id="ARBA00022989"/>
    </source>
</evidence>
<evidence type="ECO:0000256" key="1">
    <source>
        <dbReference type="ARBA" id="ARBA00004141"/>
    </source>
</evidence>
<feature type="transmembrane region" description="Helical" evidence="6">
    <location>
        <begin position="212"/>
        <end position="229"/>
    </location>
</feature>
<feature type="transmembrane region" description="Helical" evidence="6">
    <location>
        <begin position="39"/>
        <end position="57"/>
    </location>
</feature>